<name>A0AAJ7BSV0_CEPCN</name>
<proteinExistence type="predicted"/>
<keyword evidence="1" id="KW-1185">Reference proteome</keyword>
<dbReference type="Proteomes" id="UP000694920">
    <property type="component" value="Unplaced"/>
</dbReference>
<dbReference type="KEGG" id="ccin:107266926"/>
<evidence type="ECO:0000313" key="1">
    <source>
        <dbReference type="Proteomes" id="UP000694920"/>
    </source>
</evidence>
<dbReference type="AlphaFoldDB" id="A0AAJ7BSV0"/>
<sequence>MPIMSMPMEKQSMMMAEGTVPRETKTTVDNQISPCPPFYPNFGLYLPPPSFSRPYGPPTYPKKEIAVSVADIATQVQFVHRPSAMAIMPKQTISYVKPVHSAVSFQTVQQSIVHRIPQIHPIHPTYPIIKQPTYAVPEYMPPKVIFEKPKISYIPLHTKPIIQPITYTKTIAKPISFSAMNFKKYEYPIVYQKPTISFNPVPACEHSPPPPPPPVIVPGPQHISYNPVHPIVPAKLIHVPPPISYVKVAQPIFHAVQPIYSAHAHSAVPVPAPAPAPTPVTKASEIITHPCTK</sequence>
<evidence type="ECO:0000313" key="2">
    <source>
        <dbReference type="RefSeq" id="XP_015593462.1"/>
    </source>
</evidence>
<protein>
    <submittedName>
        <fullName evidence="2">Early nodulin-75-like</fullName>
    </submittedName>
</protein>
<reference evidence="2" key="1">
    <citation type="submission" date="2025-08" db="UniProtKB">
        <authorList>
            <consortium name="RefSeq"/>
        </authorList>
    </citation>
    <scope>IDENTIFICATION</scope>
</reference>
<accession>A0AAJ7BSV0</accession>
<organism evidence="1 2">
    <name type="scientific">Cephus cinctus</name>
    <name type="common">Wheat stem sawfly</name>
    <dbReference type="NCBI Taxonomy" id="211228"/>
    <lineage>
        <taxon>Eukaryota</taxon>
        <taxon>Metazoa</taxon>
        <taxon>Ecdysozoa</taxon>
        <taxon>Arthropoda</taxon>
        <taxon>Hexapoda</taxon>
        <taxon>Insecta</taxon>
        <taxon>Pterygota</taxon>
        <taxon>Neoptera</taxon>
        <taxon>Endopterygota</taxon>
        <taxon>Hymenoptera</taxon>
        <taxon>Cephoidea</taxon>
        <taxon>Cephidae</taxon>
        <taxon>Cephus</taxon>
    </lineage>
</organism>
<gene>
    <name evidence="2" type="primary">LOC107266926</name>
</gene>
<dbReference type="RefSeq" id="XP_015593462.1">
    <property type="nucleotide sequence ID" value="XM_015737976.2"/>
</dbReference>
<dbReference type="GeneID" id="107266926"/>